<name>A0A0C9P0I3_LACPA</name>
<proteinExistence type="predicted"/>
<dbReference type="Proteomes" id="UP000032552">
    <property type="component" value="Unassembled WGS sequence"/>
</dbReference>
<protein>
    <submittedName>
        <fullName evidence="2">Uncharacterized protein</fullName>
    </submittedName>
</protein>
<dbReference type="EMBL" id="BAYM01000381">
    <property type="protein sequence ID" value="GAN37865.1"/>
    <property type="molecule type" value="Genomic_DNA"/>
</dbReference>
<comment type="caution">
    <text evidence="2">The sequence shown here is derived from an EMBL/GenBank/DDBJ whole genome shotgun (WGS) entry which is preliminary data.</text>
</comment>
<evidence type="ECO:0000313" key="3">
    <source>
        <dbReference type="Proteomes" id="UP000032552"/>
    </source>
</evidence>
<feature type="transmembrane region" description="Helical" evidence="1">
    <location>
        <begin position="96"/>
        <end position="115"/>
    </location>
</feature>
<feature type="transmembrane region" description="Helical" evidence="1">
    <location>
        <begin position="71"/>
        <end position="90"/>
    </location>
</feature>
<feature type="transmembrane region" description="Helical" evidence="1">
    <location>
        <begin position="12"/>
        <end position="32"/>
    </location>
</feature>
<organism evidence="2 3">
    <name type="scientific">Lacticaseibacillus paracasei NRIC 0644</name>
    <dbReference type="NCBI Taxonomy" id="1435038"/>
    <lineage>
        <taxon>Bacteria</taxon>
        <taxon>Bacillati</taxon>
        <taxon>Bacillota</taxon>
        <taxon>Bacilli</taxon>
        <taxon>Lactobacillales</taxon>
        <taxon>Lactobacillaceae</taxon>
        <taxon>Lacticaseibacillus</taxon>
    </lineage>
</organism>
<dbReference type="RefSeq" id="WP_003583741.1">
    <property type="nucleotide sequence ID" value="NZ_BAYM01000381.1"/>
</dbReference>
<keyword evidence="1" id="KW-0472">Membrane</keyword>
<evidence type="ECO:0000313" key="2">
    <source>
        <dbReference type="EMBL" id="GAN37865.1"/>
    </source>
</evidence>
<keyword evidence="1" id="KW-1133">Transmembrane helix</keyword>
<feature type="transmembrane region" description="Helical" evidence="1">
    <location>
        <begin position="38"/>
        <end position="59"/>
    </location>
</feature>
<reference evidence="3" key="1">
    <citation type="submission" date="2014-05" db="EMBL/GenBank/DDBJ databases">
        <title>Whole genome sequencing of Lactobacillus casei NRIC0644.</title>
        <authorList>
            <person name="Atarashi H."/>
            <person name="Yoshida Y."/>
            <person name="Fujimura S."/>
            <person name="Tanaka N."/>
            <person name="Shiwa Y."/>
            <person name="Yoshikawa H."/>
            <person name="Okada S."/>
            <person name="Nakagawa J."/>
        </authorList>
    </citation>
    <scope>NUCLEOTIDE SEQUENCE [LARGE SCALE GENOMIC DNA]</scope>
    <source>
        <strain evidence="3">NRIC0644</strain>
    </source>
</reference>
<gene>
    <name evidence="2" type="ORF">LC0644_2454</name>
</gene>
<dbReference type="AlphaFoldDB" id="A0A0C9P0I3"/>
<sequence>MKKLGTKRELIGVVIVLLLAAVGFALFAWYTMRPTDTIGTIATISFGLVLSALIGIVLILDTAATTRWRRFWVDLLFAALMLTLIDYFFLDSTAPWQMLVAGAGVALAIVALLAIRKIDE</sequence>
<accession>A0A0C9P0I3</accession>
<keyword evidence="1" id="KW-0812">Transmembrane</keyword>
<evidence type="ECO:0000256" key="1">
    <source>
        <dbReference type="SAM" id="Phobius"/>
    </source>
</evidence>